<dbReference type="AlphaFoldDB" id="A0A382G5Q1"/>
<dbReference type="InterPro" id="IPR027417">
    <property type="entry name" value="P-loop_NTPase"/>
</dbReference>
<feature type="domain" description="ABC transporter" evidence="7">
    <location>
        <begin position="26"/>
        <end position="260"/>
    </location>
</feature>
<evidence type="ECO:0000256" key="4">
    <source>
        <dbReference type="ARBA" id="ARBA00022840"/>
    </source>
</evidence>
<dbReference type="EMBL" id="UINC01053508">
    <property type="protein sequence ID" value="SVB70095.1"/>
    <property type="molecule type" value="Genomic_DNA"/>
</dbReference>
<evidence type="ECO:0000259" key="7">
    <source>
        <dbReference type="PROSITE" id="PS50893"/>
    </source>
</evidence>
<accession>A0A382G5Q1</accession>
<dbReference type="InterPro" id="IPR039421">
    <property type="entry name" value="Type_1_exporter"/>
</dbReference>
<organism evidence="8">
    <name type="scientific">marine metagenome</name>
    <dbReference type="NCBI Taxonomy" id="408172"/>
    <lineage>
        <taxon>unclassified sequences</taxon>
        <taxon>metagenomes</taxon>
        <taxon>ecological metagenomes</taxon>
    </lineage>
</organism>
<evidence type="ECO:0000313" key="8">
    <source>
        <dbReference type="EMBL" id="SVB70095.1"/>
    </source>
</evidence>
<evidence type="ECO:0000256" key="6">
    <source>
        <dbReference type="ARBA" id="ARBA00023136"/>
    </source>
</evidence>
<dbReference type="Gene3D" id="3.40.50.300">
    <property type="entry name" value="P-loop containing nucleotide triphosphate hydrolases"/>
    <property type="match status" value="1"/>
</dbReference>
<reference evidence="8" key="1">
    <citation type="submission" date="2018-05" db="EMBL/GenBank/DDBJ databases">
        <authorList>
            <person name="Lanie J.A."/>
            <person name="Ng W.-L."/>
            <person name="Kazmierczak K.M."/>
            <person name="Andrzejewski T.M."/>
            <person name="Davidsen T.M."/>
            <person name="Wayne K.J."/>
            <person name="Tettelin H."/>
            <person name="Glass J.I."/>
            <person name="Rusch D."/>
            <person name="Podicherti R."/>
            <person name="Tsui H.-C.T."/>
            <person name="Winkler M.E."/>
        </authorList>
    </citation>
    <scope>NUCLEOTIDE SEQUENCE</scope>
</reference>
<keyword evidence="6" id="KW-0472">Membrane</keyword>
<evidence type="ECO:0000256" key="2">
    <source>
        <dbReference type="ARBA" id="ARBA00022692"/>
    </source>
</evidence>
<evidence type="ECO:0000256" key="5">
    <source>
        <dbReference type="ARBA" id="ARBA00022989"/>
    </source>
</evidence>
<dbReference type="GO" id="GO:0016887">
    <property type="term" value="F:ATP hydrolysis activity"/>
    <property type="evidence" value="ECO:0007669"/>
    <property type="project" value="InterPro"/>
</dbReference>
<protein>
    <recommendedName>
        <fullName evidence="7">ABC transporter domain-containing protein</fullName>
    </recommendedName>
</protein>
<proteinExistence type="predicted"/>
<dbReference type="SUPFAM" id="SSF52540">
    <property type="entry name" value="P-loop containing nucleoside triphosphate hydrolases"/>
    <property type="match status" value="1"/>
</dbReference>
<keyword evidence="3" id="KW-0547">Nucleotide-binding</keyword>
<evidence type="ECO:0000256" key="1">
    <source>
        <dbReference type="ARBA" id="ARBA00004141"/>
    </source>
</evidence>
<evidence type="ECO:0000256" key="3">
    <source>
        <dbReference type="ARBA" id="ARBA00022741"/>
    </source>
</evidence>
<sequence>VFEIMDLAPEVVDPPDGIRDTIRGKVEFANVGFAYSSGDQVLEGVSFIANPGETVAFVGPSGSGKTTIVNLIARFYDRGVGQILIDGRDIQEYSLRALRDQMSIVLQETHLFRGTILDNIRYGKPDAPIEEIERAAELANAHEFIGTLPDTYRTLIGANGIRLSGGQRQRIAIARALIRNPRILILDEATSALDTVSESKVQEAFVRLMRARTTFVVAHRLSTIKNADKIVVLEEGQVVQMGDHDELIDQDGLYRELYDPEWAKERKRLRDEHIEQLAVNNITAIGPPRAAKWRSTN</sequence>
<dbReference type="GO" id="GO:0042626">
    <property type="term" value="F:ATPase-coupled transmembrane transporter activity"/>
    <property type="evidence" value="ECO:0007669"/>
    <property type="project" value="TreeGrafter"/>
</dbReference>
<dbReference type="SMART" id="SM00382">
    <property type="entry name" value="AAA"/>
    <property type="match status" value="1"/>
</dbReference>
<keyword evidence="2" id="KW-0812">Transmembrane</keyword>
<dbReference type="Pfam" id="PF00005">
    <property type="entry name" value="ABC_tran"/>
    <property type="match status" value="1"/>
</dbReference>
<dbReference type="InterPro" id="IPR017871">
    <property type="entry name" value="ABC_transporter-like_CS"/>
</dbReference>
<feature type="non-terminal residue" evidence="8">
    <location>
        <position position="1"/>
    </location>
</feature>
<name>A0A382G5Q1_9ZZZZ</name>
<dbReference type="InterPro" id="IPR003439">
    <property type="entry name" value="ABC_transporter-like_ATP-bd"/>
</dbReference>
<dbReference type="InterPro" id="IPR036640">
    <property type="entry name" value="ABC1_TM_sf"/>
</dbReference>
<dbReference type="GO" id="GO:0005524">
    <property type="term" value="F:ATP binding"/>
    <property type="evidence" value="ECO:0007669"/>
    <property type="project" value="UniProtKB-KW"/>
</dbReference>
<keyword evidence="5" id="KW-1133">Transmembrane helix</keyword>
<comment type="subcellular location">
    <subcellularLocation>
        <location evidence="1">Membrane</location>
        <topology evidence="1">Multi-pass membrane protein</topology>
    </subcellularLocation>
</comment>
<dbReference type="FunFam" id="3.40.50.300:FF:000218">
    <property type="entry name" value="Multidrug ABC transporter ATP-binding protein"/>
    <property type="match status" value="1"/>
</dbReference>
<dbReference type="PANTHER" id="PTHR24221">
    <property type="entry name" value="ATP-BINDING CASSETTE SUB-FAMILY B"/>
    <property type="match status" value="1"/>
</dbReference>
<dbReference type="PANTHER" id="PTHR24221:SF654">
    <property type="entry name" value="ATP-BINDING CASSETTE SUB-FAMILY B MEMBER 6"/>
    <property type="match status" value="1"/>
</dbReference>
<dbReference type="Gene3D" id="1.20.1560.10">
    <property type="entry name" value="ABC transporter type 1, transmembrane domain"/>
    <property type="match status" value="1"/>
</dbReference>
<keyword evidence="4" id="KW-0067">ATP-binding</keyword>
<dbReference type="GO" id="GO:0016020">
    <property type="term" value="C:membrane"/>
    <property type="evidence" value="ECO:0007669"/>
    <property type="project" value="UniProtKB-SubCell"/>
</dbReference>
<dbReference type="PROSITE" id="PS00211">
    <property type="entry name" value="ABC_TRANSPORTER_1"/>
    <property type="match status" value="1"/>
</dbReference>
<dbReference type="PROSITE" id="PS50893">
    <property type="entry name" value="ABC_TRANSPORTER_2"/>
    <property type="match status" value="1"/>
</dbReference>
<gene>
    <name evidence="8" type="ORF">METZ01_LOCUS222949</name>
</gene>
<dbReference type="InterPro" id="IPR003593">
    <property type="entry name" value="AAA+_ATPase"/>
</dbReference>
<dbReference type="CDD" id="cd03249">
    <property type="entry name" value="ABC_MTABC3_MDL1_MDL2"/>
    <property type="match status" value="1"/>
</dbReference>